<organism evidence="2 3">
    <name type="scientific">Aldrovandia affinis</name>
    <dbReference type="NCBI Taxonomy" id="143900"/>
    <lineage>
        <taxon>Eukaryota</taxon>
        <taxon>Metazoa</taxon>
        <taxon>Chordata</taxon>
        <taxon>Craniata</taxon>
        <taxon>Vertebrata</taxon>
        <taxon>Euteleostomi</taxon>
        <taxon>Actinopterygii</taxon>
        <taxon>Neopterygii</taxon>
        <taxon>Teleostei</taxon>
        <taxon>Notacanthiformes</taxon>
        <taxon>Halosauridae</taxon>
        <taxon>Aldrovandia</taxon>
    </lineage>
</organism>
<reference evidence="2" key="1">
    <citation type="journal article" date="2023" name="Science">
        <title>Genome structures resolve the early diversification of teleost fishes.</title>
        <authorList>
            <person name="Parey E."/>
            <person name="Louis A."/>
            <person name="Montfort J."/>
            <person name="Bouchez O."/>
            <person name="Roques C."/>
            <person name="Iampietro C."/>
            <person name="Lluch J."/>
            <person name="Castinel A."/>
            <person name="Donnadieu C."/>
            <person name="Desvignes T."/>
            <person name="Floi Bucao C."/>
            <person name="Jouanno E."/>
            <person name="Wen M."/>
            <person name="Mejri S."/>
            <person name="Dirks R."/>
            <person name="Jansen H."/>
            <person name="Henkel C."/>
            <person name="Chen W.J."/>
            <person name="Zahm M."/>
            <person name="Cabau C."/>
            <person name="Klopp C."/>
            <person name="Thompson A.W."/>
            <person name="Robinson-Rechavi M."/>
            <person name="Braasch I."/>
            <person name="Lecointre G."/>
            <person name="Bobe J."/>
            <person name="Postlethwait J.H."/>
            <person name="Berthelot C."/>
            <person name="Roest Crollius H."/>
            <person name="Guiguen Y."/>
        </authorList>
    </citation>
    <scope>NUCLEOTIDE SEQUENCE</scope>
    <source>
        <strain evidence="2">NC1722</strain>
    </source>
</reference>
<dbReference type="EMBL" id="JAINUG010000082">
    <property type="protein sequence ID" value="KAJ8399559.1"/>
    <property type="molecule type" value="Genomic_DNA"/>
</dbReference>
<evidence type="ECO:0000256" key="1">
    <source>
        <dbReference type="SAM" id="MobiDB-lite"/>
    </source>
</evidence>
<accession>A0AAD7SBN5</accession>
<protein>
    <submittedName>
        <fullName evidence="2">Uncharacterized protein</fullName>
    </submittedName>
</protein>
<comment type="caution">
    <text evidence="2">The sequence shown here is derived from an EMBL/GenBank/DDBJ whole genome shotgun (WGS) entry which is preliminary data.</text>
</comment>
<keyword evidence="3" id="KW-1185">Reference proteome</keyword>
<proteinExistence type="predicted"/>
<feature type="region of interest" description="Disordered" evidence="1">
    <location>
        <begin position="15"/>
        <end position="34"/>
    </location>
</feature>
<gene>
    <name evidence="2" type="ORF">AAFF_G00409700</name>
</gene>
<dbReference type="Proteomes" id="UP001221898">
    <property type="component" value="Unassembled WGS sequence"/>
</dbReference>
<dbReference type="AlphaFoldDB" id="A0AAD7SBN5"/>
<evidence type="ECO:0000313" key="2">
    <source>
        <dbReference type="EMBL" id="KAJ8399559.1"/>
    </source>
</evidence>
<sequence>MLHIWDTRGFSPSRHLVVPSGRDKPPAGIGQEKQPTPLWQNSLLRLAGLALQVAVLGLRLSLQAAPSWAQDKGELKFI</sequence>
<name>A0AAD7SBN5_9TELE</name>
<evidence type="ECO:0000313" key="3">
    <source>
        <dbReference type="Proteomes" id="UP001221898"/>
    </source>
</evidence>